<protein>
    <submittedName>
        <fullName evidence="7">Dioxygenase</fullName>
    </submittedName>
</protein>
<keyword evidence="8" id="KW-1185">Reference proteome</keyword>
<evidence type="ECO:0000256" key="2">
    <source>
        <dbReference type="ARBA" id="ARBA00007581"/>
    </source>
</evidence>
<keyword evidence="7" id="KW-0223">Dioxygenase</keyword>
<evidence type="ECO:0000256" key="1">
    <source>
        <dbReference type="ARBA" id="ARBA00001947"/>
    </source>
</evidence>
<comment type="cofactor">
    <cofactor evidence="1">
        <name>Zn(2+)</name>
        <dbReference type="ChEBI" id="CHEBI:29105"/>
    </cofactor>
</comment>
<dbReference type="PIRSF" id="PIRSF006157">
    <property type="entry name" value="Doxgns_DODA"/>
    <property type="match status" value="1"/>
</dbReference>
<dbReference type="CDD" id="cd07363">
    <property type="entry name" value="45_DOPA_Dioxygenase"/>
    <property type="match status" value="1"/>
</dbReference>
<keyword evidence="4" id="KW-0862">Zinc</keyword>
<dbReference type="EMBL" id="JAHOPB010000001">
    <property type="protein sequence ID" value="MBU8874848.1"/>
    <property type="molecule type" value="Genomic_DNA"/>
</dbReference>
<comment type="caution">
    <text evidence="7">The sequence shown here is derived from an EMBL/GenBank/DDBJ whole genome shotgun (WGS) entry which is preliminary data.</text>
</comment>
<dbReference type="Proteomes" id="UP000727907">
    <property type="component" value="Unassembled WGS sequence"/>
</dbReference>
<evidence type="ECO:0000256" key="5">
    <source>
        <dbReference type="ARBA" id="ARBA00023002"/>
    </source>
</evidence>
<comment type="similarity">
    <text evidence="2">Belongs to the DODA-type extradiol aromatic ring-opening dioxygenase family.</text>
</comment>
<reference evidence="7 8" key="1">
    <citation type="submission" date="2021-06" db="EMBL/GenBank/DDBJ databases">
        <authorList>
            <person name="Lee D.H."/>
        </authorList>
    </citation>
    <scope>NUCLEOTIDE SEQUENCE [LARGE SCALE GENOMIC DNA]</scope>
    <source>
        <strain evidence="7 8">MMS21-HV4-11</strain>
    </source>
</reference>
<evidence type="ECO:0000313" key="8">
    <source>
        <dbReference type="Proteomes" id="UP000727907"/>
    </source>
</evidence>
<dbReference type="PANTHER" id="PTHR30096:SF0">
    <property type="entry name" value="4,5-DOPA DIOXYGENASE EXTRADIOL-LIKE PROTEIN"/>
    <property type="match status" value="1"/>
</dbReference>
<name>A0ABS6INQ5_9HYPH</name>
<evidence type="ECO:0000313" key="7">
    <source>
        <dbReference type="EMBL" id="MBU8874848.1"/>
    </source>
</evidence>
<evidence type="ECO:0000256" key="4">
    <source>
        <dbReference type="ARBA" id="ARBA00022833"/>
    </source>
</evidence>
<sequence length="254" mass="27283">MSMPTIFVSHGAPTLILSDAPARTFLAGLGQQIPRPAGIVAVSAHWDTDVPAVSVVRRPDTIHDFYGFPEALYKLRYDAPGAPQLAEKVAKLTGAAHDHHRGLDHGAWVPAMLAWPEADIPIFQLSVQPNLSPAHHIALGRKLSTLREEGVLVMGSGSAIHNLRALVRGGAPSEPEPWAQAFDDWLADMVEKGDEDALADYRARAPYAREAHPTDEHFLPLHVAFGAAGPGAHGRALHRSFTLGNLSMAAYAFG</sequence>
<dbReference type="InterPro" id="IPR004183">
    <property type="entry name" value="Xdiol_dOase_suB"/>
</dbReference>
<feature type="domain" description="Extradiol ring-cleavage dioxygenase class III enzyme subunit B" evidence="6">
    <location>
        <begin position="31"/>
        <end position="253"/>
    </location>
</feature>
<dbReference type="PANTHER" id="PTHR30096">
    <property type="entry name" value="4,5-DOPA DIOXYGENASE EXTRADIOL-LIKE PROTEIN"/>
    <property type="match status" value="1"/>
</dbReference>
<accession>A0ABS6INQ5</accession>
<evidence type="ECO:0000256" key="3">
    <source>
        <dbReference type="ARBA" id="ARBA00022723"/>
    </source>
</evidence>
<gene>
    <name evidence="7" type="ORF">KQ910_13815</name>
</gene>
<keyword evidence="3" id="KW-0479">Metal-binding</keyword>
<dbReference type="Pfam" id="PF02900">
    <property type="entry name" value="LigB"/>
    <property type="match status" value="1"/>
</dbReference>
<keyword evidence="5" id="KW-0560">Oxidoreductase</keyword>
<dbReference type="RefSeq" id="WP_216961097.1">
    <property type="nucleotide sequence ID" value="NZ_JAHOPB010000001.1"/>
</dbReference>
<dbReference type="GO" id="GO:0051213">
    <property type="term" value="F:dioxygenase activity"/>
    <property type="evidence" value="ECO:0007669"/>
    <property type="project" value="UniProtKB-KW"/>
</dbReference>
<organism evidence="7 8">
    <name type="scientific">Reyranella humidisoli</name>
    <dbReference type="NCBI Taxonomy" id="2849149"/>
    <lineage>
        <taxon>Bacteria</taxon>
        <taxon>Pseudomonadati</taxon>
        <taxon>Pseudomonadota</taxon>
        <taxon>Alphaproteobacteria</taxon>
        <taxon>Hyphomicrobiales</taxon>
        <taxon>Reyranellaceae</taxon>
        <taxon>Reyranella</taxon>
    </lineage>
</organism>
<evidence type="ECO:0000259" key="6">
    <source>
        <dbReference type="Pfam" id="PF02900"/>
    </source>
</evidence>
<proteinExistence type="inferred from homology"/>
<dbReference type="InterPro" id="IPR014436">
    <property type="entry name" value="Extradiol_dOase_DODA"/>
</dbReference>